<comment type="subcellular location">
    <subcellularLocation>
        <location evidence="1">Cytoplasm</location>
        <location evidence="1">Cytoskeleton</location>
    </subcellularLocation>
</comment>
<dbReference type="GO" id="GO:0005737">
    <property type="term" value="C:cytoplasm"/>
    <property type="evidence" value="ECO:0007669"/>
    <property type="project" value="TreeGrafter"/>
</dbReference>
<dbReference type="OrthoDB" id="10259868at2759"/>
<dbReference type="SUPFAM" id="SSF50405">
    <property type="entry name" value="Actin-crosslinking proteins"/>
    <property type="match status" value="4"/>
</dbReference>
<sequence length="514" mass="56642">MSAANGTVSGGDVLQFDAGLINASSKKYLTTELGTVNVNGTSLKSKQVWTLNPATADGKLFYLSNKVSKSGLTTVYRLTYDKYGKVTAEKMDEETSPDLMQKFKVEPQGDGKFAIKAETLDYLSGSGEPTCKSKSVGESESWSIQLAIHPQVNIFSVQRQQFAHLDLERDQTCQILFNENIPWGGDAVITLIYDAAASKYLIQASDDRFLNADGSLRAAKSEEALFAIEFHGENLAFKNGGKYLSVGGKDGELMTRKGTVGKEALFKLEDSYPQGVFYNLSNNKIVSMKQDIHVSANQHEETDTETFQLECAPGKTNEWAVRSSNGNYWSMEAGKQDILNNGKSKDKACIFELVYDGLEAGTLALRAKANGKFVGIKSSGPLVASGSEIGKPETFRFKLSNRPNLVLKGEHGFIGLRKNFECNRTTVDNEVIQVSYENDGTYIFRGRDPNTAWTVDGEGNYTLSEGSPEKFTLEFMKRSHCLIRASNGKLLEGKQHGEMRATGTEMKKSTLWEF</sequence>
<dbReference type="Gene3D" id="2.80.10.50">
    <property type="match status" value="4"/>
</dbReference>
<dbReference type="CDD" id="cd23337">
    <property type="entry name" value="beta-trefoil_FSCN_rpt4"/>
    <property type="match status" value="1"/>
</dbReference>
<dbReference type="GO" id="GO:0051015">
    <property type="term" value="F:actin filament binding"/>
    <property type="evidence" value="ECO:0007669"/>
    <property type="project" value="InterPro"/>
</dbReference>
<feature type="domain" description="Fascin-like" evidence="6">
    <location>
        <begin position="282"/>
        <end position="396"/>
    </location>
</feature>
<dbReference type="RefSeq" id="XP_038065333.1">
    <property type="nucleotide sequence ID" value="XM_038209405.1"/>
</dbReference>
<dbReference type="Pfam" id="PF06268">
    <property type="entry name" value="Fascin"/>
    <property type="match status" value="3"/>
</dbReference>
<keyword evidence="3" id="KW-0963">Cytoplasm</keyword>
<keyword evidence="8" id="KW-1185">Reference proteome</keyword>
<dbReference type="OMA" id="EPYQRYF"/>
<evidence type="ECO:0000256" key="1">
    <source>
        <dbReference type="ARBA" id="ARBA00004245"/>
    </source>
</evidence>
<name>A0A914ANZ6_PATMI</name>
<feature type="domain" description="Fascin-like" evidence="6">
    <location>
        <begin position="153"/>
        <end position="268"/>
    </location>
</feature>
<comment type="similarity">
    <text evidence="2">Belongs to the fascin family.</text>
</comment>
<protein>
    <recommendedName>
        <fullName evidence="6">Fascin-like domain-containing protein</fullName>
    </recommendedName>
</protein>
<evidence type="ECO:0000256" key="4">
    <source>
        <dbReference type="ARBA" id="ARBA00023203"/>
    </source>
</evidence>
<dbReference type="GO" id="GO:0030674">
    <property type="term" value="F:protein-macromolecule adaptor activity"/>
    <property type="evidence" value="ECO:0007669"/>
    <property type="project" value="InterPro"/>
</dbReference>
<dbReference type="GeneID" id="119735621"/>
<dbReference type="AlphaFoldDB" id="A0A914ANZ6"/>
<keyword evidence="5" id="KW-0206">Cytoskeleton</keyword>
<evidence type="ECO:0000313" key="7">
    <source>
        <dbReference type="EnsemblMetazoa" id="XP_038065333.1"/>
    </source>
</evidence>
<reference evidence="7" key="1">
    <citation type="submission" date="2022-11" db="UniProtKB">
        <authorList>
            <consortium name="EnsemblMetazoa"/>
        </authorList>
    </citation>
    <scope>IDENTIFICATION</scope>
</reference>
<dbReference type="EnsemblMetazoa" id="XM_038209405.1">
    <property type="protein sequence ID" value="XP_038065333.1"/>
    <property type="gene ID" value="LOC119735621"/>
</dbReference>
<evidence type="ECO:0000256" key="3">
    <source>
        <dbReference type="ARBA" id="ARBA00022490"/>
    </source>
</evidence>
<dbReference type="PIRSF" id="PIRSF005682">
    <property type="entry name" value="Fascin"/>
    <property type="match status" value="1"/>
</dbReference>
<evidence type="ECO:0000313" key="8">
    <source>
        <dbReference type="Proteomes" id="UP000887568"/>
    </source>
</evidence>
<dbReference type="GO" id="GO:0016477">
    <property type="term" value="P:cell migration"/>
    <property type="evidence" value="ECO:0007669"/>
    <property type="project" value="TreeGrafter"/>
</dbReference>
<accession>A0A914ANZ6</accession>
<evidence type="ECO:0000256" key="5">
    <source>
        <dbReference type="ARBA" id="ARBA00023212"/>
    </source>
</evidence>
<evidence type="ECO:0000259" key="6">
    <source>
        <dbReference type="Pfam" id="PF06268"/>
    </source>
</evidence>
<dbReference type="CDD" id="cd23335">
    <property type="entry name" value="beta-trefoil_FSCN_rpt2"/>
    <property type="match status" value="1"/>
</dbReference>
<dbReference type="FunFam" id="2.80.10.50:FF:000008">
    <property type="entry name" value="Fascin"/>
    <property type="match status" value="1"/>
</dbReference>
<dbReference type="CDD" id="cd23336">
    <property type="entry name" value="beta-trefoil_FSCN_rpt3"/>
    <property type="match status" value="1"/>
</dbReference>
<feature type="domain" description="Fascin-like" evidence="6">
    <location>
        <begin position="422"/>
        <end position="514"/>
    </location>
</feature>
<organism evidence="7 8">
    <name type="scientific">Patiria miniata</name>
    <name type="common">Bat star</name>
    <name type="synonym">Asterina miniata</name>
    <dbReference type="NCBI Taxonomy" id="46514"/>
    <lineage>
        <taxon>Eukaryota</taxon>
        <taxon>Metazoa</taxon>
        <taxon>Echinodermata</taxon>
        <taxon>Eleutherozoa</taxon>
        <taxon>Asterozoa</taxon>
        <taxon>Asteroidea</taxon>
        <taxon>Valvatacea</taxon>
        <taxon>Valvatida</taxon>
        <taxon>Asterinidae</taxon>
        <taxon>Patiria</taxon>
    </lineage>
</organism>
<dbReference type="Proteomes" id="UP000887568">
    <property type="component" value="Unplaced"/>
</dbReference>
<dbReference type="InterPro" id="IPR010431">
    <property type="entry name" value="Fascin"/>
</dbReference>
<dbReference type="InterPro" id="IPR024703">
    <property type="entry name" value="Fascin_metazoans"/>
</dbReference>
<dbReference type="FunFam" id="2.80.10.50:FF:000015">
    <property type="entry name" value="Fascin"/>
    <property type="match status" value="1"/>
</dbReference>
<proteinExistence type="inferred from homology"/>
<keyword evidence="4" id="KW-0009">Actin-binding</keyword>
<dbReference type="GO" id="GO:0015629">
    <property type="term" value="C:actin cytoskeleton"/>
    <property type="evidence" value="ECO:0007669"/>
    <property type="project" value="TreeGrafter"/>
</dbReference>
<dbReference type="PANTHER" id="PTHR10551">
    <property type="entry name" value="FASCIN"/>
    <property type="match status" value="1"/>
</dbReference>
<dbReference type="GO" id="GO:0051017">
    <property type="term" value="P:actin filament bundle assembly"/>
    <property type="evidence" value="ECO:0007669"/>
    <property type="project" value="TreeGrafter"/>
</dbReference>
<dbReference type="GO" id="GO:0007163">
    <property type="term" value="P:establishment or maintenance of cell polarity"/>
    <property type="evidence" value="ECO:0007669"/>
    <property type="project" value="TreeGrafter"/>
</dbReference>
<dbReference type="InterPro" id="IPR008999">
    <property type="entry name" value="Actin-crosslinking"/>
</dbReference>
<dbReference type="InterPro" id="IPR022768">
    <property type="entry name" value="Fascin-like_dom"/>
</dbReference>
<dbReference type="PANTHER" id="PTHR10551:SF9">
    <property type="entry name" value="FASCIN-2"/>
    <property type="match status" value="1"/>
</dbReference>
<evidence type="ECO:0000256" key="2">
    <source>
        <dbReference type="ARBA" id="ARBA00007415"/>
    </source>
</evidence>